<evidence type="ECO:0000256" key="15">
    <source>
        <dbReference type="ARBA" id="ARBA00022946"/>
    </source>
</evidence>
<sequence length="584" mass="63628">MAPAILAPCGVSARPTSPLPCFGAPSKQRSVRLGTHAGFAAAAVSTSQASFSAAPSDGSQGFFAEKRYDAIVVGAGIGGLVAASQLAIRGASVLLLEKYVIPGGSAGFFKRDGYTFDVGSSVMFGFSDKGSINLITRALAAVGRKLELIPDPTTVHYHMPNNLSVRVHRDYEDFIGELVDQFPHEEKGIRGFYGECWKVFNALNSLELKSLEEPLYLFGQFFRNPLACLTLAYYLPQNAGDIARKYIKDPVLLSFIDTECFLVSTVDALCTPMINASMVICDRHFGGINYPVGGVGLIAQELADGLIERGGEIRYKSNVKKILMEQNKAVGVQLADGTRLLGKTVISNATRWDTFEKLLDSEMPDEERRFQTVYKKAPSFLSIHMGVKAEVLPQGTECHHLVLEDSWDNLEKPYGTIFLSIPTVLDPSLAPEDRHILHIFTTAWADDWQGLSSSEYNDKKEAVADVIVKRLEAKLFPGLKDATVLREVGTPKTHRRYLARDQGTYGPIPVGKPKGLLGMPFNTTAVEGLYCVGDSCFPGQGVIAVAFSGMMCGHRVAVDLGIEQGSRILDQALSKTLSWFRTLA</sequence>
<keyword evidence="15" id="KW-0809">Transit peptide</keyword>
<evidence type="ECO:0000256" key="4">
    <source>
        <dbReference type="ARBA" id="ARBA00001974"/>
    </source>
</evidence>
<dbReference type="HOGENOM" id="CLU_019722_4_1_1"/>
<dbReference type="STRING" id="88036.D8S2I2"/>
<dbReference type="KEGG" id="smo:SELMODRAFT_176387"/>
<keyword evidence="17" id="KW-0472">Membrane</keyword>
<dbReference type="Proteomes" id="UP000001514">
    <property type="component" value="Unassembled WGS sequence"/>
</dbReference>
<evidence type="ECO:0000256" key="2">
    <source>
        <dbReference type="ARBA" id="ARBA00001911"/>
    </source>
</evidence>
<dbReference type="GO" id="GO:0016491">
    <property type="term" value="F:oxidoreductase activity"/>
    <property type="evidence" value="ECO:0007669"/>
    <property type="project" value="InterPro"/>
</dbReference>
<evidence type="ECO:0000256" key="18">
    <source>
        <dbReference type="ARBA" id="ARBA00023235"/>
    </source>
</evidence>
<evidence type="ECO:0000313" key="20">
    <source>
        <dbReference type="EMBL" id="EFJ21638.1"/>
    </source>
</evidence>
<evidence type="ECO:0000256" key="16">
    <source>
        <dbReference type="ARBA" id="ARBA00023027"/>
    </source>
</evidence>
<evidence type="ECO:0000256" key="3">
    <source>
        <dbReference type="ARBA" id="ARBA00001937"/>
    </source>
</evidence>
<comment type="cofactor">
    <cofactor evidence="2">
        <name>NAD(+)</name>
        <dbReference type="ChEBI" id="CHEBI:57540"/>
    </cofactor>
</comment>
<dbReference type="PANTHER" id="PTHR46313:SF3">
    <property type="entry name" value="PROLYCOPENE ISOMERASE, CHLOROPLASTIC"/>
    <property type="match status" value="1"/>
</dbReference>
<dbReference type="NCBIfam" id="TIGR02730">
    <property type="entry name" value="carot_isom"/>
    <property type="match status" value="1"/>
</dbReference>
<accession>D8S2I2</accession>
<keyword evidence="12" id="KW-0125">Carotenoid biosynthesis</keyword>
<reference evidence="20 21" key="1">
    <citation type="journal article" date="2011" name="Science">
        <title>The Selaginella genome identifies genetic changes associated with the evolution of vascular plants.</title>
        <authorList>
            <person name="Banks J.A."/>
            <person name="Nishiyama T."/>
            <person name="Hasebe M."/>
            <person name="Bowman J.L."/>
            <person name="Gribskov M."/>
            <person name="dePamphilis C."/>
            <person name="Albert V.A."/>
            <person name="Aono N."/>
            <person name="Aoyama T."/>
            <person name="Ambrose B.A."/>
            <person name="Ashton N.W."/>
            <person name="Axtell M.J."/>
            <person name="Barker E."/>
            <person name="Barker M.S."/>
            <person name="Bennetzen J.L."/>
            <person name="Bonawitz N.D."/>
            <person name="Chapple C."/>
            <person name="Cheng C."/>
            <person name="Correa L.G."/>
            <person name="Dacre M."/>
            <person name="DeBarry J."/>
            <person name="Dreyer I."/>
            <person name="Elias M."/>
            <person name="Engstrom E.M."/>
            <person name="Estelle M."/>
            <person name="Feng L."/>
            <person name="Finet C."/>
            <person name="Floyd S.K."/>
            <person name="Frommer W.B."/>
            <person name="Fujita T."/>
            <person name="Gramzow L."/>
            <person name="Gutensohn M."/>
            <person name="Harholt J."/>
            <person name="Hattori M."/>
            <person name="Heyl A."/>
            <person name="Hirai T."/>
            <person name="Hiwatashi Y."/>
            <person name="Ishikawa M."/>
            <person name="Iwata M."/>
            <person name="Karol K.G."/>
            <person name="Koehler B."/>
            <person name="Kolukisaoglu U."/>
            <person name="Kubo M."/>
            <person name="Kurata T."/>
            <person name="Lalonde S."/>
            <person name="Li K."/>
            <person name="Li Y."/>
            <person name="Litt A."/>
            <person name="Lyons E."/>
            <person name="Manning G."/>
            <person name="Maruyama T."/>
            <person name="Michael T.P."/>
            <person name="Mikami K."/>
            <person name="Miyazaki S."/>
            <person name="Morinaga S."/>
            <person name="Murata T."/>
            <person name="Mueller-Roeber B."/>
            <person name="Nelson D.R."/>
            <person name="Obara M."/>
            <person name="Oguri Y."/>
            <person name="Olmstead R.G."/>
            <person name="Onodera N."/>
            <person name="Petersen B.L."/>
            <person name="Pils B."/>
            <person name="Prigge M."/>
            <person name="Rensing S.A."/>
            <person name="Riano-Pachon D.M."/>
            <person name="Roberts A.W."/>
            <person name="Sato Y."/>
            <person name="Scheller H.V."/>
            <person name="Schulz B."/>
            <person name="Schulz C."/>
            <person name="Shakirov E.V."/>
            <person name="Shibagaki N."/>
            <person name="Shinohara N."/>
            <person name="Shippen D.E."/>
            <person name="Soerensen I."/>
            <person name="Sotooka R."/>
            <person name="Sugimoto N."/>
            <person name="Sugita M."/>
            <person name="Sumikawa N."/>
            <person name="Tanurdzic M."/>
            <person name="Theissen G."/>
            <person name="Ulvskov P."/>
            <person name="Wakazuki S."/>
            <person name="Weng J.K."/>
            <person name="Willats W.W."/>
            <person name="Wipf D."/>
            <person name="Wolf P.G."/>
            <person name="Yang L."/>
            <person name="Zimmer A.D."/>
            <person name="Zhu Q."/>
            <person name="Mitros T."/>
            <person name="Hellsten U."/>
            <person name="Loque D."/>
            <person name="Otillar R."/>
            <person name="Salamov A."/>
            <person name="Schmutz J."/>
            <person name="Shapiro H."/>
            <person name="Lindquist E."/>
            <person name="Lucas S."/>
            <person name="Rokhsar D."/>
            <person name="Grigoriev I.V."/>
        </authorList>
    </citation>
    <scope>NUCLEOTIDE SEQUENCE [LARGE SCALE GENOMIC DNA]</scope>
</reference>
<keyword evidence="10" id="KW-0285">Flavoprotein</keyword>
<dbReference type="eggNOG" id="KOG4254">
    <property type="taxonomic scope" value="Eukaryota"/>
</dbReference>
<dbReference type="EMBL" id="GL377599">
    <property type="protein sequence ID" value="EFJ21638.1"/>
    <property type="molecule type" value="Genomic_DNA"/>
</dbReference>
<keyword evidence="18" id="KW-0413">Isomerase</keyword>
<dbReference type="GO" id="GO:0031969">
    <property type="term" value="C:chloroplast membrane"/>
    <property type="evidence" value="ECO:0007669"/>
    <property type="project" value="UniProtKB-SubCell"/>
</dbReference>
<evidence type="ECO:0000256" key="6">
    <source>
        <dbReference type="ARBA" id="ARBA00004900"/>
    </source>
</evidence>
<dbReference type="SUPFAM" id="SSF51905">
    <property type="entry name" value="FAD/NAD(P)-binding domain"/>
    <property type="match status" value="1"/>
</dbReference>
<gene>
    <name evidence="20" type="ORF">SELMODRAFT_176387</name>
</gene>
<evidence type="ECO:0000256" key="10">
    <source>
        <dbReference type="ARBA" id="ARBA00022630"/>
    </source>
</evidence>
<dbReference type="Gramene" id="EFJ21638">
    <property type="protein sequence ID" value="EFJ21638"/>
    <property type="gene ID" value="SELMODRAFT_176387"/>
</dbReference>
<evidence type="ECO:0000256" key="9">
    <source>
        <dbReference type="ARBA" id="ARBA00022528"/>
    </source>
</evidence>
<dbReference type="InParanoid" id="D8S2I2"/>
<dbReference type="InterPro" id="IPR014101">
    <property type="entry name" value="CrtISO"/>
</dbReference>
<dbReference type="InterPro" id="IPR036188">
    <property type="entry name" value="FAD/NAD-bd_sf"/>
</dbReference>
<comment type="pathway">
    <text evidence="6">Carotenoid biosynthesis; lycopene biosynthesis.</text>
</comment>
<dbReference type="UniPathway" id="UPA00803"/>
<evidence type="ECO:0000256" key="8">
    <source>
        <dbReference type="ARBA" id="ARBA00012419"/>
    </source>
</evidence>
<dbReference type="PANTHER" id="PTHR46313">
    <property type="match status" value="1"/>
</dbReference>
<dbReference type="OMA" id="EPWHPGK"/>
<evidence type="ECO:0000259" key="19">
    <source>
        <dbReference type="Pfam" id="PF01593"/>
    </source>
</evidence>
<proteinExistence type="inferred from homology"/>
<dbReference type="GO" id="GO:0016117">
    <property type="term" value="P:carotenoid biosynthetic process"/>
    <property type="evidence" value="ECO:0007669"/>
    <property type="project" value="UniProtKB-KW"/>
</dbReference>
<dbReference type="AlphaFoldDB" id="D8S2I2"/>
<comment type="subcellular location">
    <subcellularLocation>
        <location evidence="5">Plastid</location>
        <location evidence="5">Chloroplast membrane</location>
        <topology evidence="5">Peripheral membrane protein</topology>
    </subcellularLocation>
</comment>
<keyword evidence="11" id="KW-0934">Plastid</keyword>
<evidence type="ECO:0000256" key="17">
    <source>
        <dbReference type="ARBA" id="ARBA00023136"/>
    </source>
</evidence>
<evidence type="ECO:0000256" key="13">
    <source>
        <dbReference type="ARBA" id="ARBA00022827"/>
    </source>
</evidence>
<keyword evidence="16" id="KW-0520">NAD</keyword>
<evidence type="ECO:0000256" key="7">
    <source>
        <dbReference type="ARBA" id="ARBA00005855"/>
    </source>
</evidence>
<evidence type="ECO:0000313" key="21">
    <source>
        <dbReference type="Proteomes" id="UP000001514"/>
    </source>
</evidence>
<keyword evidence="13" id="KW-0274">FAD</keyword>
<organism evidence="21">
    <name type="scientific">Selaginella moellendorffii</name>
    <name type="common">Spikemoss</name>
    <dbReference type="NCBI Taxonomy" id="88036"/>
    <lineage>
        <taxon>Eukaryota</taxon>
        <taxon>Viridiplantae</taxon>
        <taxon>Streptophyta</taxon>
        <taxon>Embryophyta</taxon>
        <taxon>Tracheophyta</taxon>
        <taxon>Lycopodiopsida</taxon>
        <taxon>Selaginellales</taxon>
        <taxon>Selaginellaceae</taxon>
        <taxon>Selaginella</taxon>
    </lineage>
</organism>
<keyword evidence="21" id="KW-1185">Reference proteome</keyword>
<evidence type="ECO:0000256" key="12">
    <source>
        <dbReference type="ARBA" id="ARBA00022746"/>
    </source>
</evidence>
<dbReference type="FunCoup" id="D8S2I2">
    <property type="interactions" value="1113"/>
</dbReference>
<comment type="catalytic activity">
    <reaction evidence="1">
        <text>7,7',9,9'-tetra-cis-lycopene = all-trans-lycopene</text>
        <dbReference type="Rhea" id="RHEA:30971"/>
        <dbReference type="ChEBI" id="CHEBI:15948"/>
        <dbReference type="ChEBI" id="CHEBI:62466"/>
        <dbReference type="EC" id="5.2.1.13"/>
    </reaction>
</comment>
<dbReference type="Gene3D" id="3.50.50.60">
    <property type="entry name" value="FAD/NAD(P)-binding domain"/>
    <property type="match status" value="2"/>
</dbReference>
<dbReference type="OrthoDB" id="7777654at2759"/>
<feature type="domain" description="Amine oxidase" evidence="19">
    <location>
        <begin position="77"/>
        <end position="482"/>
    </location>
</feature>
<dbReference type="InterPro" id="IPR045892">
    <property type="entry name" value="CrtISO-like"/>
</dbReference>
<dbReference type="GO" id="GO:0046608">
    <property type="term" value="F:carotenoid isomerase activity"/>
    <property type="evidence" value="ECO:0007669"/>
    <property type="project" value="InterPro"/>
</dbReference>
<evidence type="ECO:0000256" key="1">
    <source>
        <dbReference type="ARBA" id="ARBA00000004"/>
    </source>
</evidence>
<keyword evidence="9" id="KW-0150">Chloroplast</keyword>
<protein>
    <recommendedName>
        <fullName evidence="8">prolycopene isomerase</fullName>
        <ecNumber evidence="8">5.2.1.13</ecNumber>
    </recommendedName>
</protein>
<keyword evidence="14" id="KW-0521">NADP</keyword>
<comment type="cofactor">
    <cofactor evidence="4">
        <name>FAD</name>
        <dbReference type="ChEBI" id="CHEBI:57692"/>
    </cofactor>
</comment>
<dbReference type="Pfam" id="PF01593">
    <property type="entry name" value="Amino_oxidase"/>
    <property type="match status" value="1"/>
</dbReference>
<dbReference type="InterPro" id="IPR002937">
    <property type="entry name" value="Amino_oxidase"/>
</dbReference>
<evidence type="ECO:0000256" key="5">
    <source>
        <dbReference type="ARBA" id="ARBA00004258"/>
    </source>
</evidence>
<name>D8S2I2_SELML</name>
<comment type="similarity">
    <text evidence="7">Belongs to the carotenoid/retinoid oxidoreductase family. CrtISO subfamily.</text>
</comment>
<evidence type="ECO:0000256" key="14">
    <source>
        <dbReference type="ARBA" id="ARBA00022857"/>
    </source>
</evidence>
<evidence type="ECO:0000256" key="11">
    <source>
        <dbReference type="ARBA" id="ARBA00022640"/>
    </source>
</evidence>
<dbReference type="EC" id="5.2.1.13" evidence="8"/>
<comment type="cofactor">
    <cofactor evidence="3">
        <name>NADP(+)</name>
        <dbReference type="ChEBI" id="CHEBI:58349"/>
    </cofactor>
</comment>